<gene>
    <name evidence="1" type="ORF">J0J69_00985</name>
    <name evidence="2" type="ORF">J0J70_07275</name>
</gene>
<dbReference type="EMBL" id="CP071250">
    <property type="protein sequence ID" value="UUF07436.1"/>
    <property type="molecule type" value="Genomic_DNA"/>
</dbReference>
<proteinExistence type="predicted"/>
<dbReference type="Pfam" id="PF05582">
    <property type="entry name" value="Peptidase_U57"/>
    <property type="match status" value="1"/>
</dbReference>
<dbReference type="Proteomes" id="UP001058072">
    <property type="component" value="Chromosome"/>
</dbReference>
<evidence type="ECO:0000313" key="2">
    <source>
        <dbReference type="EMBL" id="UUF07436.1"/>
    </source>
</evidence>
<evidence type="ECO:0008006" key="5">
    <source>
        <dbReference type="Google" id="ProtNLM"/>
    </source>
</evidence>
<evidence type="ECO:0000313" key="1">
    <source>
        <dbReference type="EMBL" id="UUF06196.1"/>
    </source>
</evidence>
<sequence length="274" mass="31190">MQVGDVIVRKSYQKDMKFTIVKIINHQAILNGLNYRLIADADLDDLECVESRLLISNKWCKLKNKDSKLIDSPPKLLKQYPHYQTISNHQNMKFGRILHLDGNMLYFKKCCSLYKKLNLTVDAYCIKECHQPLFISELLSLHHPDILILTGHDSMTKEKRYSMTPSDYKNSRFFVESIKAARKVYKDYDDLIIFAGGCQSNYEALMNAGANFASAPKRSLINIYDPVYVASILSTSSISTVIDLNVLLESGLFTDTDIGGLETRGKSRIIKPGY</sequence>
<accession>A0A9Q9FFA3</accession>
<keyword evidence="3" id="KW-1185">Reference proteome</keyword>
<dbReference type="EMBL" id="CP071249">
    <property type="protein sequence ID" value="UUF06196.1"/>
    <property type="molecule type" value="Genomic_DNA"/>
</dbReference>
<dbReference type="InterPro" id="IPR008764">
    <property type="entry name" value="Peptidase_U57"/>
</dbReference>
<organism evidence="2 4">
    <name type="scientific">Turicibacter bilis</name>
    <dbReference type="NCBI Taxonomy" id="2735723"/>
    <lineage>
        <taxon>Bacteria</taxon>
        <taxon>Bacillati</taxon>
        <taxon>Bacillota</taxon>
        <taxon>Erysipelotrichia</taxon>
        <taxon>Erysipelotrichales</taxon>
        <taxon>Turicibacteraceae</taxon>
        <taxon>Turicibacter</taxon>
    </lineage>
</organism>
<evidence type="ECO:0000313" key="3">
    <source>
        <dbReference type="Proteomes" id="UP001058016"/>
    </source>
</evidence>
<dbReference type="RefSeq" id="WP_055242155.1">
    <property type="nucleotide sequence ID" value="NZ_CP071249.1"/>
</dbReference>
<reference evidence="2 3" key="1">
    <citation type="submission" date="2021-03" db="EMBL/GenBank/DDBJ databases">
        <title>Comparative Genomics and Metabolomics in the genus Turicibacter.</title>
        <authorList>
            <person name="Maki J."/>
            <person name="Looft T."/>
        </authorList>
    </citation>
    <scope>NUCLEOTIDE SEQUENCE</scope>
    <source>
        <strain evidence="2">ISU324</strain>
        <strain evidence="1 3">MMM721</strain>
    </source>
</reference>
<evidence type="ECO:0000313" key="4">
    <source>
        <dbReference type="Proteomes" id="UP001058072"/>
    </source>
</evidence>
<protein>
    <recommendedName>
        <fullName evidence="5">Sporulation peptidase YabG</fullName>
    </recommendedName>
</protein>
<dbReference type="Proteomes" id="UP001058016">
    <property type="component" value="Chromosome"/>
</dbReference>
<name>A0A9Q9FFA3_9FIRM</name>
<dbReference type="AlphaFoldDB" id="A0A9Q9FFA3"/>